<evidence type="ECO:0000259" key="1">
    <source>
        <dbReference type="Pfam" id="PF18859"/>
    </source>
</evidence>
<dbReference type="SUPFAM" id="SSF53137">
    <property type="entry name" value="Translational machinery components"/>
    <property type="match status" value="1"/>
</dbReference>
<dbReference type="NCBIfam" id="NF041024">
    <property type="entry name" value="acVLRF1_NCBI"/>
    <property type="match status" value="1"/>
</dbReference>
<organism evidence="2">
    <name type="scientific">uncultured Nocardioidaceae bacterium</name>
    <dbReference type="NCBI Taxonomy" id="253824"/>
    <lineage>
        <taxon>Bacteria</taxon>
        <taxon>Bacillati</taxon>
        <taxon>Actinomycetota</taxon>
        <taxon>Actinomycetes</taxon>
        <taxon>Propionibacteriales</taxon>
        <taxon>Nocardioidaceae</taxon>
        <taxon>environmental samples</taxon>
    </lineage>
</organism>
<dbReference type="InterPro" id="IPR042226">
    <property type="entry name" value="eFR1_2_sf"/>
</dbReference>
<dbReference type="EMBL" id="CADCUL010000076">
    <property type="protein sequence ID" value="CAA9370277.1"/>
    <property type="molecule type" value="Genomic_DNA"/>
</dbReference>
<dbReference type="InterPro" id="IPR040783">
    <property type="entry name" value="VLRF1"/>
</dbReference>
<dbReference type="Gene3D" id="3.30.420.60">
    <property type="entry name" value="eRF1 domain 2"/>
    <property type="match status" value="1"/>
</dbReference>
<dbReference type="Pfam" id="PF18859">
    <property type="entry name" value="acVLRF1"/>
    <property type="match status" value="1"/>
</dbReference>
<accession>A0A6J4MVU7</accession>
<protein>
    <recommendedName>
        <fullName evidence="1">Actinobacteria/chloroflexi VLRF1 release factor domain-containing protein</fullName>
    </recommendedName>
</protein>
<feature type="domain" description="Actinobacteria/chloroflexi VLRF1 release factor" evidence="1">
    <location>
        <begin position="78"/>
        <end position="209"/>
    </location>
</feature>
<reference evidence="2" key="1">
    <citation type="submission" date="2020-02" db="EMBL/GenBank/DDBJ databases">
        <authorList>
            <person name="Meier V. D."/>
        </authorList>
    </citation>
    <scope>NUCLEOTIDE SEQUENCE</scope>
    <source>
        <strain evidence="2">AVDCRST_MAG21</strain>
    </source>
</reference>
<proteinExistence type="predicted"/>
<name>A0A6J4MVU7_9ACTN</name>
<evidence type="ECO:0000313" key="2">
    <source>
        <dbReference type="EMBL" id="CAA9370277.1"/>
    </source>
</evidence>
<gene>
    <name evidence="2" type="ORF">AVDCRST_MAG21-714</name>
</gene>
<dbReference type="AlphaFoldDB" id="A0A6J4MVU7"/>
<sequence length="216" mass="23166">MADSDAAVPRAVQVPWQRLPGWVERYDARHPGTSWCFGCGAATASSPDGTRVHVALPFPTDALTSWEAIAVHLSKPWRLGVVLVRRGGFAVASVVGADLELVKVSRRHVQGKTKAGGWSQQRFANRRANQARQAFDAAAEYAAEILLPRAHRLDQVVTGGDRQAVAAVFAQPRLKPLAARPQRWLGGVADPTRAVLDEAVTTARAVKVEITDGPGG</sequence>